<reference evidence="2" key="2">
    <citation type="journal article" date="2010" name="Stand. Genomic Sci.">
        <title>Complete genome sequence of Vulcanisaeta distributa type strain (IC-017T).</title>
        <authorList>
            <person name="Mavromatis K."/>
            <person name="Sikorski J."/>
            <person name="Pabst E."/>
            <person name="Teshima H."/>
            <person name="Lapidus A."/>
            <person name="Lucas S."/>
            <person name="Nolan M."/>
            <person name="Glavina Del Rio T."/>
            <person name="Cheng J."/>
            <person name="Bruce D."/>
            <person name="Goodwin L."/>
            <person name="Pitluck S."/>
            <person name="Liolios K."/>
            <person name="Ivanova N."/>
            <person name="Mikhailova N."/>
            <person name="Pati A."/>
            <person name="Chen A."/>
            <person name="Palaniappan K."/>
            <person name="Land M."/>
            <person name="Hauser L."/>
            <person name="Chang Y."/>
            <person name="Jeffries C."/>
            <person name="Rohde M."/>
            <person name="Spring S."/>
            <person name="Goker M."/>
            <person name="Wirth R."/>
            <person name="Woyke T."/>
            <person name="Bristow J."/>
            <person name="Eisen J."/>
            <person name="Markowitz V."/>
            <person name="Hugenholtz P."/>
            <person name="Klenk H."/>
            <person name="Kyrpides N."/>
        </authorList>
    </citation>
    <scope>NUCLEOTIDE SEQUENCE [LARGE SCALE GENOMIC DNA]</scope>
    <source>
        <strain evidence="2">DSM 14429 / JCM 11212 / NBRC 100878 / IC-017</strain>
    </source>
</reference>
<dbReference type="AlphaFoldDB" id="E1QTG3"/>
<dbReference type="OrthoDB" id="42171at2157"/>
<dbReference type="PANTHER" id="PTHR34237:SF4">
    <property type="entry name" value="PAREP1 FAMILY PROTEIN"/>
    <property type="match status" value="1"/>
</dbReference>
<sequence>MTEEVVIPSIIVEELKKKGLNPEDAILNALMKVINLDPSTMMEARMELAIKYLNEGRELIDRDPVQASEKLYKAAEESVKALAQYYDLKNIPSKVSEGGRWTVTELEKVVETVSEKLGDWLVRSWDVANYLHVWGFHEAKLDPEAVRIRYPYIERIVNEINRIIKTRLEQT</sequence>
<dbReference type="Pfam" id="PF05942">
    <property type="entry name" value="PaREP1"/>
    <property type="match status" value="1"/>
</dbReference>
<gene>
    <name evidence="1" type="ordered locus">Vdis_1574</name>
</gene>
<dbReference type="HOGENOM" id="CLU_115256_0_0_2"/>
<proteinExistence type="predicted"/>
<organism evidence="1 2">
    <name type="scientific">Vulcanisaeta distributa (strain DSM 14429 / JCM 11212 / NBRC 100878 / IC-017)</name>
    <dbReference type="NCBI Taxonomy" id="572478"/>
    <lineage>
        <taxon>Archaea</taxon>
        <taxon>Thermoproteota</taxon>
        <taxon>Thermoprotei</taxon>
        <taxon>Thermoproteales</taxon>
        <taxon>Thermoproteaceae</taxon>
        <taxon>Vulcanisaeta</taxon>
    </lineage>
</organism>
<dbReference type="eggNOG" id="arCOG03721">
    <property type="taxonomic scope" value="Archaea"/>
</dbReference>
<dbReference type="STRING" id="572478.Vdis_1574"/>
<keyword evidence="2" id="KW-1185">Reference proteome</keyword>
<evidence type="ECO:0000313" key="2">
    <source>
        <dbReference type="Proteomes" id="UP000006681"/>
    </source>
</evidence>
<dbReference type="RefSeq" id="WP_013336681.1">
    <property type="nucleotide sequence ID" value="NC_014537.1"/>
</dbReference>
<accession>E1QTG3</accession>
<protein>
    <submittedName>
        <fullName evidence="1">PaREP1 family protein</fullName>
    </submittedName>
</protein>
<reference evidence="1 2" key="1">
    <citation type="journal article" date="2010" name="Stand. Genomic Sci.">
        <title>Complete genome sequence of Vulcanisaeta distributa type strain (IC-017).</title>
        <authorList>
            <person name="Mavromatis K."/>
            <person name="Sikorski J."/>
            <person name="Pabst E."/>
            <person name="Teshima H."/>
            <person name="Lapidus A."/>
            <person name="Lucas S."/>
            <person name="Nolan M."/>
            <person name="Glavina Del Rio T."/>
            <person name="Cheng J.F."/>
            <person name="Bruce D."/>
            <person name="Goodwin L."/>
            <person name="Pitluck S."/>
            <person name="Liolios K."/>
            <person name="Ivanova N."/>
            <person name="Mikhailova N."/>
            <person name="Pati A."/>
            <person name="Chen A."/>
            <person name="Palaniappan K."/>
            <person name="Land M."/>
            <person name="Hauser L."/>
            <person name="Chang Y.J."/>
            <person name="Jeffries C.D."/>
            <person name="Rohde M."/>
            <person name="Spring S."/>
            <person name="Goker M."/>
            <person name="Wirth R."/>
            <person name="Woyke T."/>
            <person name="Bristow J."/>
            <person name="Eisen J.A."/>
            <person name="Markowitz V."/>
            <person name="Hugenholtz P."/>
            <person name="Klenk H.P."/>
            <person name="Kyrpides N.C."/>
        </authorList>
    </citation>
    <scope>NUCLEOTIDE SEQUENCE [LARGE SCALE GENOMIC DNA]</scope>
    <source>
        <strain evidence="2">DSM 14429 / JCM 11212 / NBRC 100878 / IC-017</strain>
    </source>
</reference>
<dbReference type="Gene3D" id="1.20.120.330">
    <property type="entry name" value="Nucleotidyltransferases domain 2"/>
    <property type="match status" value="1"/>
</dbReference>
<dbReference type="GeneID" id="9752511"/>
<dbReference type="EMBL" id="CP002100">
    <property type="protein sequence ID" value="ADN50956.1"/>
    <property type="molecule type" value="Genomic_DNA"/>
</dbReference>
<name>E1QTG3_VULDI</name>
<evidence type="ECO:0000313" key="1">
    <source>
        <dbReference type="EMBL" id="ADN50956.1"/>
    </source>
</evidence>
<dbReference type="KEGG" id="vdi:Vdis_1574"/>
<dbReference type="InterPro" id="IPR010268">
    <property type="entry name" value="PaREP1"/>
</dbReference>
<dbReference type="Proteomes" id="UP000006681">
    <property type="component" value="Chromosome"/>
</dbReference>
<dbReference type="PANTHER" id="PTHR34237">
    <property type="entry name" value="PAREP8-RELATED"/>
    <property type="match status" value="1"/>
</dbReference>